<dbReference type="eggNOG" id="COG4067">
    <property type="taxonomic scope" value="Bacteria"/>
</dbReference>
<dbReference type="AlphaFoldDB" id="B6BHI5"/>
<accession>B6BHI5</accession>
<protein>
    <submittedName>
        <fullName evidence="2">Protein containing DUF785</fullName>
    </submittedName>
</protein>
<proteinExistence type="predicted"/>
<dbReference type="PANTHER" id="PTHR38037:SF2">
    <property type="entry name" value="ATP-DEPENDENT ZINC PROTEASE DOMAIN-CONTAINING PROTEIN-RELATED"/>
    <property type="match status" value="1"/>
</dbReference>
<name>B6BHI5_SULGG</name>
<evidence type="ECO:0000313" key="3">
    <source>
        <dbReference type="Proteomes" id="UP000006431"/>
    </source>
</evidence>
<evidence type="ECO:0000313" key="2">
    <source>
        <dbReference type="EMBL" id="EHP29982.1"/>
    </source>
</evidence>
<comment type="caution">
    <text evidence="2">The sequence shown here is derived from an EMBL/GenBank/DDBJ whole genome shotgun (WGS) entry which is preliminary data.</text>
</comment>
<keyword evidence="3" id="KW-1185">Reference proteome</keyword>
<dbReference type="STRING" id="929558.SMGD1_1458"/>
<organism evidence="2 3">
    <name type="scientific">Sulfurimonas gotlandica (strain DSM 19862 / JCM 16533 / GD1)</name>
    <dbReference type="NCBI Taxonomy" id="929558"/>
    <lineage>
        <taxon>Bacteria</taxon>
        <taxon>Pseudomonadati</taxon>
        <taxon>Campylobacterota</taxon>
        <taxon>Epsilonproteobacteria</taxon>
        <taxon>Campylobacterales</taxon>
        <taxon>Sulfurimonadaceae</taxon>
        <taxon>Sulfurimonas</taxon>
    </lineage>
</organism>
<dbReference type="OrthoDB" id="9782977at2"/>
<gene>
    <name evidence="2" type="ORF">SMGD1_1458</name>
</gene>
<accession>H1FT63</accession>
<dbReference type="SUPFAM" id="SSF50630">
    <property type="entry name" value="Acid proteases"/>
    <property type="match status" value="1"/>
</dbReference>
<dbReference type="PANTHER" id="PTHR38037">
    <property type="entry name" value="ZN_PROTEASE DOMAIN-CONTAINING PROTEIN"/>
    <property type="match status" value="1"/>
</dbReference>
<dbReference type="Proteomes" id="UP000006431">
    <property type="component" value="Unassembled WGS sequence"/>
</dbReference>
<feature type="domain" description="Retropepsin-like aspartic endopeptidase" evidence="1">
    <location>
        <begin position="6"/>
        <end position="138"/>
    </location>
</feature>
<dbReference type="InterPro" id="IPR008503">
    <property type="entry name" value="Asp_endopeptidase"/>
</dbReference>
<dbReference type="HOGENOM" id="CLU_099424_1_0_7"/>
<reference evidence="2 3" key="1">
    <citation type="journal article" date="2012" name="Proc. Natl. Acad. Sci. U.S.A.">
        <title>Genome and physiology of a model Epsilonproteobacterium responsible for sulfide detoxification in marine oxygen depletion zones.</title>
        <authorList>
            <person name="Grote J."/>
            <person name="Schott T."/>
            <person name="Bruckner C.G."/>
            <person name="Glockner F.O."/>
            <person name="Jost G."/>
            <person name="Teeling H."/>
            <person name="Labrenz M."/>
            <person name="Jurgens K."/>
        </authorList>
    </citation>
    <scope>NUCLEOTIDE SEQUENCE [LARGE SCALE GENOMIC DNA]</scope>
    <source>
        <strain evidence="2 3">GD1</strain>
    </source>
</reference>
<dbReference type="InterPro" id="IPR021109">
    <property type="entry name" value="Peptidase_aspartic_dom_sf"/>
</dbReference>
<dbReference type="PATRIC" id="fig|929558.5.peg.1449"/>
<dbReference type="Pfam" id="PF05618">
    <property type="entry name" value="Zn_protease"/>
    <property type="match status" value="1"/>
</dbReference>
<dbReference type="RefSeq" id="WP_008336498.1">
    <property type="nucleotide sequence ID" value="NZ_AFRZ01000001.1"/>
</dbReference>
<dbReference type="EMBL" id="AFRZ01000001">
    <property type="protein sequence ID" value="EHP29982.1"/>
    <property type="molecule type" value="Genomic_DNA"/>
</dbReference>
<evidence type="ECO:0000259" key="1">
    <source>
        <dbReference type="Pfam" id="PF05618"/>
    </source>
</evidence>
<dbReference type="Gene3D" id="2.40.70.10">
    <property type="entry name" value="Acid Proteases"/>
    <property type="match status" value="1"/>
</dbReference>
<sequence length="140" mass="15955">MTGKKVVGKKELISIIDLGLYDLDAKVDTGADSNALHCDDIFVDDDNIVHFKLLDEVHEAYHGKHMQVPLYEMRKIKSSNGTLQNRPSIKVKVDFFGKKYTTIISLTNRESMKYPMLIGRKFLSGKFLVDVSKEYLSKQV</sequence>